<keyword evidence="7 11" id="KW-1133">Transmembrane helix</keyword>
<dbReference type="Proteomes" id="UP000789706">
    <property type="component" value="Unassembled WGS sequence"/>
</dbReference>
<keyword evidence="6" id="KW-0653">Protein transport</keyword>
<dbReference type="GO" id="GO:0005742">
    <property type="term" value="C:mitochondrial outer membrane translocase complex"/>
    <property type="evidence" value="ECO:0007669"/>
    <property type="project" value="InterPro"/>
</dbReference>
<comment type="caution">
    <text evidence="12">The sequence shown here is derived from an EMBL/GenBank/DDBJ whole genome shotgun (WGS) entry which is preliminary data.</text>
</comment>
<evidence type="ECO:0000256" key="6">
    <source>
        <dbReference type="ARBA" id="ARBA00022927"/>
    </source>
</evidence>
<keyword evidence="4 11" id="KW-0812">Transmembrane</keyword>
<evidence type="ECO:0000256" key="1">
    <source>
        <dbReference type="ARBA" id="ARBA00004572"/>
    </source>
</evidence>
<proteinExistence type="inferred from homology"/>
<dbReference type="GO" id="GO:0030150">
    <property type="term" value="P:protein import into mitochondrial matrix"/>
    <property type="evidence" value="ECO:0007669"/>
    <property type="project" value="InterPro"/>
</dbReference>
<protein>
    <submittedName>
        <fullName evidence="12">5547_t:CDS:1</fullName>
    </submittedName>
</protein>
<evidence type="ECO:0000256" key="5">
    <source>
        <dbReference type="ARBA" id="ARBA00022787"/>
    </source>
</evidence>
<keyword evidence="9 11" id="KW-0472">Membrane</keyword>
<evidence type="ECO:0000313" key="13">
    <source>
        <dbReference type="Proteomes" id="UP000789706"/>
    </source>
</evidence>
<dbReference type="InterPro" id="IPR012621">
    <property type="entry name" value="Tom7"/>
</dbReference>
<dbReference type="Pfam" id="PF08038">
    <property type="entry name" value="Tom7"/>
    <property type="match status" value="1"/>
</dbReference>
<feature type="compositionally biased region" description="Polar residues" evidence="10">
    <location>
        <begin position="75"/>
        <end position="89"/>
    </location>
</feature>
<evidence type="ECO:0000256" key="11">
    <source>
        <dbReference type="SAM" id="Phobius"/>
    </source>
</evidence>
<feature type="transmembrane region" description="Helical" evidence="11">
    <location>
        <begin position="12"/>
        <end position="33"/>
    </location>
</feature>
<keyword evidence="3" id="KW-0813">Transport</keyword>
<evidence type="ECO:0000256" key="8">
    <source>
        <dbReference type="ARBA" id="ARBA00023128"/>
    </source>
</evidence>
<accession>A0A9N8V2L1</accession>
<evidence type="ECO:0000256" key="2">
    <source>
        <dbReference type="ARBA" id="ARBA00010917"/>
    </source>
</evidence>
<keyword evidence="5" id="KW-1000">Mitochondrion outer membrane</keyword>
<organism evidence="12 13">
    <name type="scientific">Diversispora eburnea</name>
    <dbReference type="NCBI Taxonomy" id="1213867"/>
    <lineage>
        <taxon>Eukaryota</taxon>
        <taxon>Fungi</taxon>
        <taxon>Fungi incertae sedis</taxon>
        <taxon>Mucoromycota</taxon>
        <taxon>Glomeromycotina</taxon>
        <taxon>Glomeromycetes</taxon>
        <taxon>Diversisporales</taxon>
        <taxon>Diversisporaceae</taxon>
        <taxon>Diversispora</taxon>
    </lineage>
</organism>
<evidence type="ECO:0000313" key="12">
    <source>
        <dbReference type="EMBL" id="CAG8435311.1"/>
    </source>
</evidence>
<evidence type="ECO:0000256" key="9">
    <source>
        <dbReference type="ARBA" id="ARBA00023136"/>
    </source>
</evidence>
<comment type="similarity">
    <text evidence="2">Belongs to the Tom7 family.</text>
</comment>
<keyword evidence="8" id="KW-0496">Mitochondrion</keyword>
<evidence type="ECO:0000256" key="4">
    <source>
        <dbReference type="ARBA" id="ARBA00022692"/>
    </source>
</evidence>
<evidence type="ECO:0000256" key="3">
    <source>
        <dbReference type="ARBA" id="ARBA00022448"/>
    </source>
</evidence>
<comment type="subcellular location">
    <subcellularLocation>
        <location evidence="1">Mitochondrion outer membrane</location>
        <topology evidence="1">Single-pass membrane protein</topology>
    </subcellularLocation>
</comment>
<feature type="region of interest" description="Disordered" evidence="10">
    <location>
        <begin position="70"/>
        <end position="89"/>
    </location>
</feature>
<dbReference type="OrthoDB" id="284357at2759"/>
<evidence type="ECO:0000256" key="10">
    <source>
        <dbReference type="SAM" id="MobiDB-lite"/>
    </source>
</evidence>
<sequence>MREETKEKIIKALEIAKTIVHWGFIPAILYLGFTRSHPKPSLISYLIVQSLLEELSTSIKGETVESIIDEEENNKNSQPKNLSNLYQKA</sequence>
<evidence type="ECO:0000256" key="7">
    <source>
        <dbReference type="ARBA" id="ARBA00022989"/>
    </source>
</evidence>
<dbReference type="EMBL" id="CAJVPK010000031">
    <property type="protein sequence ID" value="CAG8435311.1"/>
    <property type="molecule type" value="Genomic_DNA"/>
</dbReference>
<reference evidence="12" key="1">
    <citation type="submission" date="2021-06" db="EMBL/GenBank/DDBJ databases">
        <authorList>
            <person name="Kallberg Y."/>
            <person name="Tangrot J."/>
            <person name="Rosling A."/>
        </authorList>
    </citation>
    <scope>NUCLEOTIDE SEQUENCE</scope>
    <source>
        <strain evidence="12">AZ414A</strain>
    </source>
</reference>
<name>A0A9N8V2L1_9GLOM</name>
<keyword evidence="13" id="KW-1185">Reference proteome</keyword>
<gene>
    <name evidence="12" type="ORF">DEBURN_LOCUS857</name>
</gene>
<dbReference type="AlphaFoldDB" id="A0A9N8V2L1"/>